<gene>
    <name evidence="1" type="ORF">ACOLOM_LOCUS12064</name>
</gene>
<keyword evidence="2" id="KW-1185">Reference proteome</keyword>
<accession>A0ACA9Q9Q9</accession>
<organism evidence="1 2">
    <name type="scientific">Acaulospora colombiana</name>
    <dbReference type="NCBI Taxonomy" id="27376"/>
    <lineage>
        <taxon>Eukaryota</taxon>
        <taxon>Fungi</taxon>
        <taxon>Fungi incertae sedis</taxon>
        <taxon>Mucoromycota</taxon>
        <taxon>Glomeromycotina</taxon>
        <taxon>Glomeromycetes</taxon>
        <taxon>Diversisporales</taxon>
        <taxon>Acaulosporaceae</taxon>
        <taxon>Acaulospora</taxon>
    </lineage>
</organism>
<name>A0ACA9Q9Q9_9GLOM</name>
<proteinExistence type="predicted"/>
<evidence type="ECO:0000313" key="1">
    <source>
        <dbReference type="EMBL" id="CAG8739017.1"/>
    </source>
</evidence>
<protein>
    <submittedName>
        <fullName evidence="1">16680_t:CDS:1</fullName>
    </submittedName>
</protein>
<feature type="non-terminal residue" evidence="1">
    <location>
        <position position="123"/>
    </location>
</feature>
<dbReference type="Proteomes" id="UP000789525">
    <property type="component" value="Unassembled WGS sequence"/>
</dbReference>
<sequence>MNQSEKQPRRPLVSRNITSETRMSDSVSVAAPFKPPRAPQSNPAVPFPNESSIWEVYVNESIVVDNELVKDWTSSLNFLLAAIFSSVLSAFIIESKKLLEQDSAEVMVDVLIFLVNNNTNGTH</sequence>
<reference evidence="1" key="1">
    <citation type="submission" date="2021-06" db="EMBL/GenBank/DDBJ databases">
        <authorList>
            <person name="Kallberg Y."/>
            <person name="Tangrot J."/>
            <person name="Rosling A."/>
        </authorList>
    </citation>
    <scope>NUCLEOTIDE SEQUENCE</scope>
    <source>
        <strain evidence="1">CL356</strain>
    </source>
</reference>
<evidence type="ECO:0000313" key="2">
    <source>
        <dbReference type="Proteomes" id="UP000789525"/>
    </source>
</evidence>
<dbReference type="EMBL" id="CAJVPT010046910">
    <property type="protein sequence ID" value="CAG8739017.1"/>
    <property type="molecule type" value="Genomic_DNA"/>
</dbReference>
<comment type="caution">
    <text evidence="1">The sequence shown here is derived from an EMBL/GenBank/DDBJ whole genome shotgun (WGS) entry which is preliminary data.</text>
</comment>